<dbReference type="AlphaFoldDB" id="A0A7R9LPI0"/>
<evidence type="ECO:0008006" key="3">
    <source>
        <dbReference type="Google" id="ProtNLM"/>
    </source>
</evidence>
<keyword evidence="2" id="KW-1185">Reference proteome</keyword>
<accession>A0A7R9LPI0</accession>
<evidence type="ECO:0000313" key="2">
    <source>
        <dbReference type="Proteomes" id="UP000759131"/>
    </source>
</evidence>
<dbReference type="Pfam" id="PF24681">
    <property type="entry name" value="Kelch_KLHDC2_KLHL20_DRC7"/>
    <property type="match status" value="1"/>
</dbReference>
<dbReference type="GO" id="GO:0005737">
    <property type="term" value="C:cytoplasm"/>
    <property type="evidence" value="ECO:0007669"/>
    <property type="project" value="TreeGrafter"/>
</dbReference>
<dbReference type="EMBL" id="OC885757">
    <property type="protein sequence ID" value="CAD7644325.1"/>
    <property type="molecule type" value="Genomic_DNA"/>
</dbReference>
<gene>
    <name evidence="1" type="ORF">OSB1V03_LOCUS20006</name>
</gene>
<dbReference type="PANTHER" id="PTHR46461">
    <property type="entry name" value="KELCH DOMAIN-CONTAINING PROTEIN 3"/>
    <property type="match status" value="1"/>
</dbReference>
<feature type="non-terminal residue" evidence="1">
    <location>
        <position position="182"/>
    </location>
</feature>
<sequence>VIMYFNTTTNNWVKPETHGLRPNGRRSHSSFVYNDNIYVFGGYNGVERIHYNDLYKYDPKTLLWSLVEVHGRRRPCARRRQCCCVVGDKLYLFGGTSPFILQHHSIESLSPAALEYYSQIDLGLRDHSDLYILDFKPSLKTLSILVAIEKDLNKTVLPKNIQMEIDLMTRDNSITRIAPNVG</sequence>
<name>A0A7R9LPI0_9ACAR</name>
<dbReference type="InterPro" id="IPR015915">
    <property type="entry name" value="Kelch-typ_b-propeller"/>
</dbReference>
<dbReference type="PANTHER" id="PTHR46461:SF1">
    <property type="entry name" value="KELCH DOMAIN-CONTAINING PROTEIN 3"/>
    <property type="match status" value="1"/>
</dbReference>
<dbReference type="GO" id="GO:0003682">
    <property type="term" value="F:chromatin binding"/>
    <property type="evidence" value="ECO:0007669"/>
    <property type="project" value="InterPro"/>
</dbReference>
<dbReference type="OrthoDB" id="432528at2759"/>
<dbReference type="SUPFAM" id="SSF117281">
    <property type="entry name" value="Kelch motif"/>
    <property type="match status" value="1"/>
</dbReference>
<dbReference type="Gene3D" id="2.120.10.80">
    <property type="entry name" value="Kelch-type beta propeller"/>
    <property type="match status" value="1"/>
</dbReference>
<dbReference type="InterPro" id="IPR052637">
    <property type="entry name" value="KLHDC3-like"/>
</dbReference>
<reference evidence="1" key="1">
    <citation type="submission" date="2020-11" db="EMBL/GenBank/DDBJ databases">
        <authorList>
            <person name="Tran Van P."/>
        </authorList>
    </citation>
    <scope>NUCLEOTIDE SEQUENCE</scope>
</reference>
<evidence type="ECO:0000313" key="1">
    <source>
        <dbReference type="EMBL" id="CAD7644325.1"/>
    </source>
</evidence>
<dbReference type="Proteomes" id="UP000759131">
    <property type="component" value="Unassembled WGS sequence"/>
</dbReference>
<protein>
    <recommendedName>
        <fullName evidence="3">Kelch domain-containing protein 3</fullName>
    </recommendedName>
</protein>
<proteinExistence type="predicted"/>
<dbReference type="EMBL" id="CAJPIZ010031182">
    <property type="protein sequence ID" value="CAG2120059.1"/>
    <property type="molecule type" value="Genomic_DNA"/>
</dbReference>
<organism evidence="1">
    <name type="scientific">Medioppia subpectinata</name>
    <dbReference type="NCBI Taxonomy" id="1979941"/>
    <lineage>
        <taxon>Eukaryota</taxon>
        <taxon>Metazoa</taxon>
        <taxon>Ecdysozoa</taxon>
        <taxon>Arthropoda</taxon>
        <taxon>Chelicerata</taxon>
        <taxon>Arachnida</taxon>
        <taxon>Acari</taxon>
        <taxon>Acariformes</taxon>
        <taxon>Sarcoptiformes</taxon>
        <taxon>Oribatida</taxon>
        <taxon>Brachypylina</taxon>
        <taxon>Oppioidea</taxon>
        <taxon>Oppiidae</taxon>
        <taxon>Medioppia</taxon>
    </lineage>
</organism>